<dbReference type="GO" id="GO:0003735">
    <property type="term" value="F:structural constituent of ribosome"/>
    <property type="evidence" value="ECO:0007669"/>
    <property type="project" value="InterPro"/>
</dbReference>
<keyword evidence="4 7" id="KW-0689">Ribosomal protein</keyword>
<dbReference type="SUPFAM" id="SSF53137">
    <property type="entry name" value="Translational machinery components"/>
    <property type="match status" value="1"/>
</dbReference>
<evidence type="ECO:0000256" key="2">
    <source>
        <dbReference type="ARBA" id="ARBA00022730"/>
    </source>
</evidence>
<evidence type="ECO:0000313" key="8">
    <source>
        <dbReference type="EMBL" id="SOH05303.1"/>
    </source>
</evidence>
<dbReference type="GO" id="GO:0008097">
    <property type="term" value="F:5S rRNA binding"/>
    <property type="evidence" value="ECO:0007669"/>
    <property type="project" value="TreeGrafter"/>
</dbReference>
<gene>
    <name evidence="7 8" type="primary">rplR</name>
    <name evidence="8" type="ORF">KSMBR1_2821</name>
</gene>
<dbReference type="AlphaFoldDB" id="A0A2C9CIB7"/>
<dbReference type="GO" id="GO:0022625">
    <property type="term" value="C:cytosolic large ribosomal subunit"/>
    <property type="evidence" value="ECO:0007669"/>
    <property type="project" value="TreeGrafter"/>
</dbReference>
<sequence length="122" mass="13671">MDPIKEKRRKRAGRHKRIRKKVIGSCERPRLSVYRSLKNIYCQIIDDNEGKTLVAISTLTPDVRASIVYGGNIKAAEIVGEKLAEQAIKKGITKVVFDKGGYAYHGRVKALAESARKNSLNF</sequence>
<comment type="similarity">
    <text evidence="1 7">Belongs to the universal ribosomal protein uL18 family.</text>
</comment>
<evidence type="ECO:0000256" key="6">
    <source>
        <dbReference type="ARBA" id="ARBA00035197"/>
    </source>
</evidence>
<evidence type="ECO:0000256" key="1">
    <source>
        <dbReference type="ARBA" id="ARBA00007116"/>
    </source>
</evidence>
<dbReference type="CDD" id="cd00432">
    <property type="entry name" value="Ribosomal_L18_L5e"/>
    <property type="match status" value="1"/>
</dbReference>
<dbReference type="HAMAP" id="MF_01337_B">
    <property type="entry name" value="Ribosomal_uL18_B"/>
    <property type="match status" value="1"/>
</dbReference>
<dbReference type="RefSeq" id="WP_099325904.1">
    <property type="nucleotide sequence ID" value="NZ_LT934425.1"/>
</dbReference>
<evidence type="ECO:0000256" key="3">
    <source>
        <dbReference type="ARBA" id="ARBA00022884"/>
    </source>
</evidence>
<evidence type="ECO:0000256" key="5">
    <source>
        <dbReference type="ARBA" id="ARBA00023274"/>
    </source>
</evidence>
<dbReference type="EMBL" id="LT934425">
    <property type="protein sequence ID" value="SOH05303.1"/>
    <property type="molecule type" value="Genomic_DNA"/>
</dbReference>
<accession>A0A2C9CIB7</accession>
<dbReference type="KEGG" id="kst:KSMBR1_2821"/>
<dbReference type="PANTHER" id="PTHR12899:SF3">
    <property type="entry name" value="LARGE RIBOSOMAL SUBUNIT PROTEIN UL18M"/>
    <property type="match status" value="1"/>
</dbReference>
<dbReference type="OrthoDB" id="9810939at2"/>
<name>A0A2C9CIB7_KUEST</name>
<dbReference type="InterPro" id="IPR057268">
    <property type="entry name" value="Ribosomal_L18"/>
</dbReference>
<dbReference type="Pfam" id="PF00861">
    <property type="entry name" value="Ribosomal_L18p"/>
    <property type="match status" value="1"/>
</dbReference>
<dbReference type="Proteomes" id="UP000221734">
    <property type="component" value="Chromosome Kuenenia_stuttgartiensis_MBR1"/>
</dbReference>
<organism evidence="8 9">
    <name type="scientific">Kuenenia stuttgartiensis</name>
    <dbReference type="NCBI Taxonomy" id="174633"/>
    <lineage>
        <taxon>Bacteria</taxon>
        <taxon>Pseudomonadati</taxon>
        <taxon>Planctomycetota</taxon>
        <taxon>Candidatus Brocadiia</taxon>
        <taxon>Candidatus Brocadiales</taxon>
        <taxon>Candidatus Brocadiaceae</taxon>
        <taxon>Candidatus Kuenenia</taxon>
    </lineage>
</organism>
<reference evidence="9" key="1">
    <citation type="submission" date="2017-10" db="EMBL/GenBank/DDBJ databases">
        <authorList>
            <person name="Frank J."/>
        </authorList>
    </citation>
    <scope>NUCLEOTIDE SEQUENCE [LARGE SCALE GENOMIC DNA]</scope>
</reference>
<dbReference type="NCBIfam" id="TIGR00060">
    <property type="entry name" value="L18_bact"/>
    <property type="match status" value="1"/>
</dbReference>
<protein>
    <recommendedName>
        <fullName evidence="6 7">Large ribosomal subunit protein uL18</fullName>
    </recommendedName>
</protein>
<evidence type="ECO:0000256" key="4">
    <source>
        <dbReference type="ARBA" id="ARBA00022980"/>
    </source>
</evidence>
<dbReference type="Gene3D" id="3.30.420.100">
    <property type="match status" value="1"/>
</dbReference>
<dbReference type="FunFam" id="3.30.420.100:FF:000001">
    <property type="entry name" value="50S ribosomal protein L18"/>
    <property type="match status" value="1"/>
</dbReference>
<dbReference type="PANTHER" id="PTHR12899">
    <property type="entry name" value="39S RIBOSOMAL PROTEIN L18, MITOCHONDRIAL"/>
    <property type="match status" value="1"/>
</dbReference>
<comment type="subunit">
    <text evidence="7">Part of the 50S ribosomal subunit; part of the 5S rRNA/L5/L18/L25 subcomplex. Contacts the 5S and 23S rRNAs.</text>
</comment>
<proteinExistence type="inferred from homology"/>
<evidence type="ECO:0000256" key="7">
    <source>
        <dbReference type="HAMAP-Rule" id="MF_01337"/>
    </source>
</evidence>
<keyword evidence="5 7" id="KW-0687">Ribonucleoprotein</keyword>
<comment type="function">
    <text evidence="7">This is one of the proteins that bind and probably mediate the attachment of the 5S RNA into the large ribosomal subunit, where it forms part of the central protuberance.</text>
</comment>
<keyword evidence="3 7" id="KW-0694">RNA-binding</keyword>
<keyword evidence="2 7" id="KW-0699">rRNA-binding</keyword>
<dbReference type="InterPro" id="IPR004389">
    <property type="entry name" value="Ribosomal_uL18_bac-type"/>
</dbReference>
<evidence type="ECO:0000313" key="9">
    <source>
        <dbReference type="Proteomes" id="UP000221734"/>
    </source>
</evidence>
<dbReference type="InterPro" id="IPR005484">
    <property type="entry name" value="Ribosomal_uL18_bac/plant/anim"/>
</dbReference>
<keyword evidence="9" id="KW-1185">Reference proteome</keyword>
<dbReference type="GO" id="GO:0006412">
    <property type="term" value="P:translation"/>
    <property type="evidence" value="ECO:0007669"/>
    <property type="project" value="UniProtKB-UniRule"/>
</dbReference>